<dbReference type="Pfam" id="PF02575">
    <property type="entry name" value="YbaB_DNA_bd"/>
    <property type="match status" value="1"/>
</dbReference>
<accession>A0ABV8TSE2</accession>
<dbReference type="RefSeq" id="WP_380617392.1">
    <property type="nucleotide sequence ID" value="NZ_JBHSDK010000001.1"/>
</dbReference>
<reference evidence="2" key="1">
    <citation type="journal article" date="2019" name="Int. J. Syst. Evol. Microbiol.">
        <title>The Global Catalogue of Microorganisms (GCM) 10K type strain sequencing project: providing services to taxonomists for standard genome sequencing and annotation.</title>
        <authorList>
            <consortium name="The Broad Institute Genomics Platform"/>
            <consortium name="The Broad Institute Genome Sequencing Center for Infectious Disease"/>
            <person name="Wu L."/>
            <person name="Ma J."/>
        </authorList>
    </citation>
    <scope>NUCLEOTIDE SEQUENCE [LARGE SCALE GENOMIC DNA]</scope>
    <source>
        <strain evidence="2">IBRC-M 10908</strain>
    </source>
</reference>
<keyword evidence="2" id="KW-1185">Reference proteome</keyword>
<gene>
    <name evidence="1" type="ORF">ACFPET_00370</name>
</gene>
<sequence>MTDRAKPVPIDPVSLLERMQETQRNLTERLEALEIVKGGLERLETTVTDDGGALSVTVSGGGEIRSLDIEPSALDMREALGPLMVATIARAQDRHHRRMRDMGGGFGFNEGGE</sequence>
<dbReference type="SUPFAM" id="SSF82607">
    <property type="entry name" value="YbaB-like"/>
    <property type="match status" value="1"/>
</dbReference>
<dbReference type="Gene3D" id="3.30.1310.10">
    <property type="entry name" value="Nucleoid-associated protein YbaB-like domain"/>
    <property type="match status" value="1"/>
</dbReference>
<protein>
    <submittedName>
        <fullName evidence="1">YbaB/EbfC family nucleoid-associated protein</fullName>
    </submittedName>
</protein>
<organism evidence="1 2">
    <name type="scientific">Salininema proteolyticum</name>
    <dbReference type="NCBI Taxonomy" id="1607685"/>
    <lineage>
        <taxon>Bacteria</taxon>
        <taxon>Bacillati</taxon>
        <taxon>Actinomycetota</taxon>
        <taxon>Actinomycetes</taxon>
        <taxon>Glycomycetales</taxon>
        <taxon>Glycomycetaceae</taxon>
        <taxon>Salininema</taxon>
    </lineage>
</organism>
<dbReference type="Proteomes" id="UP001595823">
    <property type="component" value="Unassembled WGS sequence"/>
</dbReference>
<dbReference type="EMBL" id="JBHSDK010000001">
    <property type="protein sequence ID" value="MFC4333654.1"/>
    <property type="molecule type" value="Genomic_DNA"/>
</dbReference>
<name>A0ABV8TSE2_9ACTN</name>
<dbReference type="InterPro" id="IPR004401">
    <property type="entry name" value="YbaB/EbfC"/>
</dbReference>
<evidence type="ECO:0000313" key="2">
    <source>
        <dbReference type="Proteomes" id="UP001595823"/>
    </source>
</evidence>
<comment type="caution">
    <text evidence="1">The sequence shown here is derived from an EMBL/GenBank/DDBJ whole genome shotgun (WGS) entry which is preliminary data.</text>
</comment>
<evidence type="ECO:0000313" key="1">
    <source>
        <dbReference type="EMBL" id="MFC4333654.1"/>
    </source>
</evidence>
<proteinExistence type="predicted"/>
<dbReference type="InterPro" id="IPR036894">
    <property type="entry name" value="YbaB-like_sf"/>
</dbReference>